<dbReference type="PANTHER" id="PTHR11138">
    <property type="entry name" value="METHIONYL-TRNA FORMYLTRANSFERASE"/>
    <property type="match status" value="1"/>
</dbReference>
<dbReference type="InterPro" id="IPR036477">
    <property type="entry name" value="Formyl_transf_N_sf"/>
</dbReference>
<gene>
    <name evidence="3" type="ORF">CIG1485E_0031</name>
</gene>
<evidence type="ECO:0000313" key="3">
    <source>
        <dbReference type="EMBL" id="AII13911.1"/>
    </source>
</evidence>
<dbReference type="InterPro" id="IPR011034">
    <property type="entry name" value="Formyl_transferase-like_C_sf"/>
</dbReference>
<dbReference type="SUPFAM" id="SSF50486">
    <property type="entry name" value="FMT C-terminal domain-like"/>
    <property type="match status" value="1"/>
</dbReference>
<keyword evidence="4" id="KW-1185">Reference proteome</keyword>
<feature type="domain" description="Formyl transferase C-terminal" evidence="2">
    <location>
        <begin position="218"/>
        <end position="298"/>
    </location>
</feature>
<keyword evidence="3" id="KW-0808">Transferase</keyword>
<dbReference type="Pfam" id="PF00551">
    <property type="entry name" value="Formyl_trans_N"/>
    <property type="match status" value="1"/>
</dbReference>
<protein>
    <submittedName>
        <fullName evidence="3">Formyltransferase domain-containing protein</fullName>
    </submittedName>
</protein>
<dbReference type="CDD" id="cd08702">
    <property type="entry name" value="Arna_FMT_C"/>
    <property type="match status" value="1"/>
</dbReference>
<dbReference type="OrthoDB" id="5320219at2"/>
<dbReference type="Pfam" id="PF02911">
    <property type="entry name" value="Formyl_trans_C"/>
    <property type="match status" value="1"/>
</dbReference>
<accession>A0A076F7B0</accession>
<dbReference type="AlphaFoldDB" id="A0A076F7B0"/>
<sequence length="310" mass="35017">MKIVFIGAVQFSKSALEKLVDIGANIVGVCTKENSKFNSDFADLTPLCKANKIPYKYVNDINSNENIEWIKSLEPDIVFCFGWSSLIKKELLNLCPIIGYHPAQLPQNRGRHPLIWALALGLKQSASTFFFMDEGADSGDILSQQSFKISYHDTAQTLYDKVSQIALKQISKFTKQISKLYLDNLRNGGGYGDSFKNTLLAISVKQYGLASNTWRKRDKNDGLIDFRMTSYAIYNLVRALSRPYVGAEFIYKEQSFKVWKSKEVTVNLPNIEAGKVLKVDENGILVKTYDNAILLIEHECSILPRIGEYL</sequence>
<evidence type="ECO:0000313" key="4">
    <source>
        <dbReference type="Proteomes" id="UP000028486"/>
    </source>
</evidence>
<dbReference type="GO" id="GO:0004479">
    <property type="term" value="F:methionyl-tRNA formyltransferase activity"/>
    <property type="evidence" value="ECO:0007669"/>
    <property type="project" value="TreeGrafter"/>
</dbReference>
<dbReference type="RefSeq" id="WP_038452457.1">
    <property type="nucleotide sequence ID" value="NZ_CP009043.1"/>
</dbReference>
<dbReference type="CDD" id="cd08651">
    <property type="entry name" value="FMT_core_like_4"/>
    <property type="match status" value="1"/>
</dbReference>
<dbReference type="eggNOG" id="COG0223">
    <property type="taxonomic scope" value="Bacteria"/>
</dbReference>
<dbReference type="SUPFAM" id="SSF53328">
    <property type="entry name" value="Formyltransferase"/>
    <property type="match status" value="1"/>
</dbReference>
<dbReference type="HOGENOM" id="CLU_033347_2_3_7"/>
<dbReference type="GO" id="GO:0005829">
    <property type="term" value="C:cytosol"/>
    <property type="evidence" value="ECO:0007669"/>
    <property type="project" value="TreeGrafter"/>
</dbReference>
<name>A0A076F7B0_9BACT</name>
<reference evidence="4" key="1">
    <citation type="journal article" date="2014" name="Genome Announc.">
        <title>Complete Genome Sequence of Campylobacter iguaniorum Strain 1485ET, Isolated from a Bearded Dragon (Pogona vitticeps).</title>
        <authorList>
            <person name="Gilbert M.J."/>
            <person name="Miller W.G."/>
            <person name="Yee E."/>
            <person name="Kik M."/>
            <person name="Wagenaar J.A."/>
            <person name="Duim B."/>
        </authorList>
    </citation>
    <scope>NUCLEOTIDE SEQUENCE [LARGE SCALE GENOMIC DNA]</scope>
    <source>
        <strain evidence="4">1485E</strain>
    </source>
</reference>
<organism evidence="3 4">
    <name type="scientific">Campylobacter iguaniorum</name>
    <dbReference type="NCBI Taxonomy" id="1244531"/>
    <lineage>
        <taxon>Bacteria</taxon>
        <taxon>Pseudomonadati</taxon>
        <taxon>Campylobacterota</taxon>
        <taxon>Epsilonproteobacteria</taxon>
        <taxon>Campylobacterales</taxon>
        <taxon>Campylobacteraceae</taxon>
        <taxon>Campylobacter</taxon>
    </lineage>
</organism>
<feature type="domain" description="Formyl transferase N-terminal" evidence="1">
    <location>
        <begin position="1"/>
        <end position="167"/>
    </location>
</feature>
<evidence type="ECO:0000259" key="2">
    <source>
        <dbReference type="Pfam" id="PF02911"/>
    </source>
</evidence>
<dbReference type="InterPro" id="IPR002376">
    <property type="entry name" value="Formyl_transf_N"/>
</dbReference>
<dbReference type="Gene3D" id="3.40.50.12230">
    <property type="match status" value="1"/>
</dbReference>
<dbReference type="Proteomes" id="UP000028486">
    <property type="component" value="Chromosome"/>
</dbReference>
<dbReference type="EMBL" id="CP009043">
    <property type="protein sequence ID" value="AII13911.1"/>
    <property type="molecule type" value="Genomic_DNA"/>
</dbReference>
<dbReference type="KEGG" id="caj:CIG1485E_0031"/>
<evidence type="ECO:0000259" key="1">
    <source>
        <dbReference type="Pfam" id="PF00551"/>
    </source>
</evidence>
<dbReference type="InterPro" id="IPR005793">
    <property type="entry name" value="Formyl_trans_C"/>
</dbReference>
<dbReference type="PANTHER" id="PTHR11138:SF5">
    <property type="entry name" value="METHIONYL-TRNA FORMYLTRANSFERASE, MITOCHONDRIAL"/>
    <property type="match status" value="1"/>
</dbReference>
<proteinExistence type="predicted"/>